<accession>A0ABS5AJI4</accession>
<keyword evidence="2" id="KW-1185">Reference proteome</keyword>
<gene>
    <name evidence="1" type="ORF">JOF53_005605</name>
</gene>
<dbReference type="RefSeq" id="WP_086785729.1">
    <property type="nucleotide sequence ID" value="NZ_JAGIOO010000001.1"/>
</dbReference>
<comment type="caution">
    <text evidence="1">The sequence shown here is derived from an EMBL/GenBank/DDBJ whole genome shotgun (WGS) entry which is preliminary data.</text>
</comment>
<dbReference type="EMBL" id="JAGIOO010000001">
    <property type="protein sequence ID" value="MBP2476733.1"/>
    <property type="molecule type" value="Genomic_DNA"/>
</dbReference>
<proteinExistence type="predicted"/>
<protein>
    <recommendedName>
        <fullName evidence="3">DUF2017 domain-containing protein</fullName>
    </recommendedName>
</protein>
<sequence length="192" mass="20834">MIGWRRRGGLLVAEFTQQEAAVLRGMVGQIKDMLQERADEAPQDELAVLTGIRTGPSTPPANRIMARLLPDFHRGDEDGDLLPADEDSAAALRSIYEPQLLEAKTGVADVVLATCPKDGGQASLSDEQAEAWLSAINDVRLALGTALDITDDTPEDAFDDEGDESRSAHMGVYQWLTWVQDTLIVTLSGEDE</sequence>
<reference evidence="1 2" key="1">
    <citation type="submission" date="2021-03" db="EMBL/GenBank/DDBJ databases">
        <title>Sequencing the genomes of 1000 actinobacteria strains.</title>
        <authorList>
            <person name="Klenk H.-P."/>
        </authorList>
    </citation>
    <scope>NUCLEOTIDE SEQUENCE [LARGE SCALE GENOMIC DNA]</scope>
    <source>
        <strain evidence="1 2">DSM 44580</strain>
    </source>
</reference>
<evidence type="ECO:0008006" key="3">
    <source>
        <dbReference type="Google" id="ProtNLM"/>
    </source>
</evidence>
<evidence type="ECO:0000313" key="2">
    <source>
        <dbReference type="Proteomes" id="UP001519363"/>
    </source>
</evidence>
<dbReference type="Proteomes" id="UP001519363">
    <property type="component" value="Unassembled WGS sequence"/>
</dbReference>
<dbReference type="Pfam" id="PF09438">
    <property type="entry name" value="DUF2017"/>
    <property type="match status" value="1"/>
</dbReference>
<dbReference type="InterPro" id="IPR018561">
    <property type="entry name" value="AosR"/>
</dbReference>
<organism evidence="1 2">
    <name type="scientific">Crossiella equi</name>
    <dbReference type="NCBI Taxonomy" id="130796"/>
    <lineage>
        <taxon>Bacteria</taxon>
        <taxon>Bacillati</taxon>
        <taxon>Actinomycetota</taxon>
        <taxon>Actinomycetes</taxon>
        <taxon>Pseudonocardiales</taxon>
        <taxon>Pseudonocardiaceae</taxon>
        <taxon>Crossiella</taxon>
    </lineage>
</organism>
<evidence type="ECO:0000313" key="1">
    <source>
        <dbReference type="EMBL" id="MBP2476733.1"/>
    </source>
</evidence>
<name>A0ABS5AJI4_9PSEU</name>